<evidence type="ECO:0000259" key="3">
    <source>
        <dbReference type="PROSITE" id="PS50893"/>
    </source>
</evidence>
<protein>
    <submittedName>
        <fullName evidence="4">ABC transporter ATP-binding protein</fullName>
    </submittedName>
</protein>
<comment type="caution">
    <text evidence="4">The sequence shown here is derived from an EMBL/GenBank/DDBJ whole genome shotgun (WGS) entry which is preliminary data.</text>
</comment>
<dbReference type="InterPro" id="IPR003593">
    <property type="entry name" value="AAA+_ATPase"/>
</dbReference>
<evidence type="ECO:0000256" key="1">
    <source>
        <dbReference type="ARBA" id="ARBA00022741"/>
    </source>
</evidence>
<evidence type="ECO:0000256" key="2">
    <source>
        <dbReference type="ARBA" id="ARBA00022840"/>
    </source>
</evidence>
<dbReference type="GO" id="GO:0016887">
    <property type="term" value="F:ATP hydrolysis activity"/>
    <property type="evidence" value="ECO:0007669"/>
    <property type="project" value="InterPro"/>
</dbReference>
<dbReference type="PROSITE" id="PS50893">
    <property type="entry name" value="ABC_TRANSPORTER_2"/>
    <property type="match status" value="1"/>
</dbReference>
<keyword evidence="1" id="KW-0547">Nucleotide-binding</keyword>
<gene>
    <name evidence="4" type="ORF">IAA89_06195</name>
</gene>
<dbReference type="PANTHER" id="PTHR43582">
    <property type="entry name" value="LINEARMYCIN RESISTANCE ATP-BINDING PROTEIN LNRL"/>
    <property type="match status" value="1"/>
</dbReference>
<evidence type="ECO:0000313" key="4">
    <source>
        <dbReference type="EMBL" id="MBO8442003.1"/>
    </source>
</evidence>
<feature type="domain" description="ABC transporter" evidence="3">
    <location>
        <begin position="3"/>
        <end position="211"/>
    </location>
</feature>
<dbReference type="InterPro" id="IPR003439">
    <property type="entry name" value="ABC_transporter-like_ATP-bd"/>
</dbReference>
<sequence length="256" mass="29254">MKIKLSNISKQNIINNISFEINNGDRIALIGPNGAGKTTINQLILGLTKPTSGNIFRQDANIATVFQNNLLDNELTVSQNLNCRITDKHKLIQIKSKLKYFNINPKLLYSELSGGQKRIVNYLRAIAENPNCLILDELSAGIDITIQKIIWQDLNKYLTKNNCGLLFTTHLIDELNYANKIIFINKGNILFSGSKQQFLDSMPKYKLIINKDNQFFNTSYEAVQFIESNHLTNKNFEIKKITYEDLILKLLKENNL</sequence>
<dbReference type="Pfam" id="PF00005">
    <property type="entry name" value="ABC_tran"/>
    <property type="match status" value="1"/>
</dbReference>
<evidence type="ECO:0000313" key="5">
    <source>
        <dbReference type="Proteomes" id="UP000823614"/>
    </source>
</evidence>
<dbReference type="AlphaFoldDB" id="A0A9D9E6W3"/>
<dbReference type="Proteomes" id="UP000823614">
    <property type="component" value="Unassembled WGS sequence"/>
</dbReference>
<dbReference type="InterPro" id="IPR027417">
    <property type="entry name" value="P-loop_NTPase"/>
</dbReference>
<dbReference type="SMART" id="SM00382">
    <property type="entry name" value="AAA"/>
    <property type="match status" value="1"/>
</dbReference>
<dbReference type="PANTHER" id="PTHR43582:SF2">
    <property type="entry name" value="LINEARMYCIN RESISTANCE ATP-BINDING PROTEIN LNRL"/>
    <property type="match status" value="1"/>
</dbReference>
<keyword evidence="2 4" id="KW-0067">ATP-binding</keyword>
<dbReference type="Gene3D" id="3.40.50.300">
    <property type="entry name" value="P-loop containing nucleotide triphosphate hydrolases"/>
    <property type="match status" value="1"/>
</dbReference>
<proteinExistence type="predicted"/>
<organism evidence="4 5">
    <name type="scientific">Candidatus Gallilactobacillus intestinavium</name>
    <dbReference type="NCBI Taxonomy" id="2840838"/>
    <lineage>
        <taxon>Bacteria</taxon>
        <taxon>Bacillati</taxon>
        <taxon>Bacillota</taxon>
        <taxon>Bacilli</taxon>
        <taxon>Lactobacillales</taxon>
        <taxon>Lactobacillaceae</taxon>
        <taxon>Lactobacillaceae incertae sedis</taxon>
        <taxon>Candidatus Gallilactobacillus</taxon>
    </lineage>
</organism>
<reference evidence="4" key="1">
    <citation type="submission" date="2020-10" db="EMBL/GenBank/DDBJ databases">
        <authorList>
            <person name="Gilroy R."/>
        </authorList>
    </citation>
    <scope>NUCLEOTIDE SEQUENCE</scope>
    <source>
        <strain evidence="4">C6-149</strain>
    </source>
</reference>
<dbReference type="SUPFAM" id="SSF52540">
    <property type="entry name" value="P-loop containing nucleoside triphosphate hydrolases"/>
    <property type="match status" value="1"/>
</dbReference>
<accession>A0A9D9E6W3</accession>
<dbReference type="EMBL" id="JADIMP010000101">
    <property type="protein sequence ID" value="MBO8442003.1"/>
    <property type="molecule type" value="Genomic_DNA"/>
</dbReference>
<reference evidence="4" key="2">
    <citation type="journal article" date="2021" name="PeerJ">
        <title>Extensive microbial diversity within the chicken gut microbiome revealed by metagenomics and culture.</title>
        <authorList>
            <person name="Gilroy R."/>
            <person name="Ravi A."/>
            <person name="Getino M."/>
            <person name="Pursley I."/>
            <person name="Horton D.L."/>
            <person name="Alikhan N.F."/>
            <person name="Baker D."/>
            <person name="Gharbi K."/>
            <person name="Hall N."/>
            <person name="Watson M."/>
            <person name="Adriaenssens E.M."/>
            <person name="Foster-Nyarko E."/>
            <person name="Jarju S."/>
            <person name="Secka A."/>
            <person name="Antonio M."/>
            <person name="Oren A."/>
            <person name="Chaudhuri R.R."/>
            <person name="La Ragione R."/>
            <person name="Hildebrand F."/>
            <person name="Pallen M.J."/>
        </authorList>
    </citation>
    <scope>NUCLEOTIDE SEQUENCE</scope>
    <source>
        <strain evidence="4">C6-149</strain>
    </source>
</reference>
<dbReference type="GO" id="GO:0005524">
    <property type="term" value="F:ATP binding"/>
    <property type="evidence" value="ECO:0007669"/>
    <property type="project" value="UniProtKB-KW"/>
</dbReference>
<name>A0A9D9E6W3_9LACO</name>